<dbReference type="Proteomes" id="UP000587586">
    <property type="component" value="Unassembled WGS sequence"/>
</dbReference>
<evidence type="ECO:0000256" key="2">
    <source>
        <dbReference type="SAM" id="Phobius"/>
    </source>
</evidence>
<keyword evidence="2" id="KW-1133">Transmembrane helix</keyword>
<dbReference type="AlphaFoldDB" id="A0A6V8NDS5"/>
<sequence length="166" mass="17567">MSVSSRPTFKLSLRTVIALPMLLIYLCLSLSPLLSPTLRSKVVLHALTGECTGSCDTCGCSPESSARGTCCCAKKRQLAKLQLNDNIPECCKKAAPAAGPTIISCACPCGKTTSLLASAAKAGEVLPFYFRPSFILPPSDTKHLEVPRVPVSRLPEPPDPPPDDLS</sequence>
<protein>
    <submittedName>
        <fullName evidence="3">Uncharacterized protein</fullName>
    </submittedName>
</protein>
<gene>
    <name evidence="3" type="ORF">GMLC_28480</name>
</gene>
<evidence type="ECO:0000256" key="1">
    <source>
        <dbReference type="SAM" id="MobiDB-lite"/>
    </source>
</evidence>
<dbReference type="EMBL" id="BLXZ01000005">
    <property type="protein sequence ID" value="GFO69269.1"/>
    <property type="molecule type" value="Genomic_DNA"/>
</dbReference>
<keyword evidence="2" id="KW-0472">Membrane</keyword>
<keyword evidence="2" id="KW-0812">Transmembrane</keyword>
<comment type="caution">
    <text evidence="3">The sequence shown here is derived from an EMBL/GenBank/DDBJ whole genome shotgun (WGS) entry which is preliminary data.</text>
</comment>
<evidence type="ECO:0000313" key="4">
    <source>
        <dbReference type="Proteomes" id="UP000587586"/>
    </source>
</evidence>
<dbReference type="RefSeq" id="WP_183361839.1">
    <property type="nucleotide sequence ID" value="NZ_BLXZ01000005.1"/>
</dbReference>
<accession>A0A6V8NDS5</accession>
<feature type="region of interest" description="Disordered" evidence="1">
    <location>
        <begin position="146"/>
        <end position="166"/>
    </location>
</feature>
<reference evidence="4" key="1">
    <citation type="submission" date="2020-06" db="EMBL/GenBank/DDBJ databases">
        <title>Draft genomic sequecing of Geomonas sp. Red745.</title>
        <authorList>
            <person name="Itoh H."/>
            <person name="Xu Z.X."/>
            <person name="Ushijima N."/>
            <person name="Masuda Y."/>
            <person name="Shiratori Y."/>
            <person name="Senoo K."/>
        </authorList>
    </citation>
    <scope>NUCLEOTIDE SEQUENCE [LARGE SCALE GENOMIC DNA]</scope>
    <source>
        <strain evidence="4">Red745</strain>
    </source>
</reference>
<organism evidence="3 4">
    <name type="scientific">Geomonas limicola</name>
    <dbReference type="NCBI Taxonomy" id="2740186"/>
    <lineage>
        <taxon>Bacteria</taxon>
        <taxon>Pseudomonadati</taxon>
        <taxon>Thermodesulfobacteriota</taxon>
        <taxon>Desulfuromonadia</taxon>
        <taxon>Geobacterales</taxon>
        <taxon>Geobacteraceae</taxon>
        <taxon>Geomonas</taxon>
    </lineage>
</organism>
<evidence type="ECO:0000313" key="3">
    <source>
        <dbReference type="EMBL" id="GFO69269.1"/>
    </source>
</evidence>
<proteinExistence type="predicted"/>
<feature type="transmembrane region" description="Helical" evidence="2">
    <location>
        <begin position="12"/>
        <end position="34"/>
    </location>
</feature>
<keyword evidence="4" id="KW-1185">Reference proteome</keyword>
<name>A0A6V8NDS5_9BACT</name>